<protein>
    <submittedName>
        <fullName evidence="4">Class II aldolase/adducin family protein</fullName>
    </submittedName>
</protein>
<keyword evidence="5" id="KW-1185">Reference proteome</keyword>
<dbReference type="InterPro" id="IPR036409">
    <property type="entry name" value="Aldolase_II/adducin_N_sf"/>
</dbReference>
<reference evidence="5" key="1">
    <citation type="journal article" date="2019" name="Int. J. Syst. Evol. Microbiol.">
        <title>The Global Catalogue of Microorganisms (GCM) 10K type strain sequencing project: providing services to taxonomists for standard genome sequencing and annotation.</title>
        <authorList>
            <consortium name="The Broad Institute Genomics Platform"/>
            <consortium name="The Broad Institute Genome Sequencing Center for Infectious Disease"/>
            <person name="Wu L."/>
            <person name="Ma J."/>
        </authorList>
    </citation>
    <scope>NUCLEOTIDE SEQUENCE [LARGE SCALE GENOMIC DNA]</scope>
    <source>
        <strain evidence="5">CCM 7043</strain>
    </source>
</reference>
<evidence type="ECO:0000256" key="1">
    <source>
        <dbReference type="ARBA" id="ARBA00022723"/>
    </source>
</evidence>
<evidence type="ECO:0000313" key="4">
    <source>
        <dbReference type="EMBL" id="MFD1523685.1"/>
    </source>
</evidence>
<evidence type="ECO:0000259" key="3">
    <source>
        <dbReference type="SMART" id="SM01007"/>
    </source>
</evidence>
<dbReference type="SUPFAM" id="SSF53639">
    <property type="entry name" value="AraD/HMP-PK domain-like"/>
    <property type="match status" value="1"/>
</dbReference>
<dbReference type="Gene3D" id="3.40.225.10">
    <property type="entry name" value="Class II aldolase/adducin N-terminal domain"/>
    <property type="match status" value="1"/>
</dbReference>
<proteinExistence type="predicted"/>
<keyword evidence="1" id="KW-0479">Metal-binding</keyword>
<dbReference type="InterPro" id="IPR050197">
    <property type="entry name" value="Aldolase_class_II_sugar_metab"/>
</dbReference>
<keyword evidence="2" id="KW-0456">Lyase</keyword>
<evidence type="ECO:0000313" key="5">
    <source>
        <dbReference type="Proteomes" id="UP001597114"/>
    </source>
</evidence>
<dbReference type="PANTHER" id="PTHR22789:SF0">
    <property type="entry name" value="3-OXO-TETRONATE 4-PHOSPHATE DECARBOXYLASE-RELATED"/>
    <property type="match status" value="1"/>
</dbReference>
<gene>
    <name evidence="4" type="ORF">ACFSJD_39810</name>
</gene>
<dbReference type="EMBL" id="JBHUCO010000069">
    <property type="protein sequence ID" value="MFD1523685.1"/>
    <property type="molecule type" value="Genomic_DNA"/>
</dbReference>
<name>A0ABW4FCC2_9PSEU</name>
<accession>A0ABW4FCC2</accession>
<dbReference type="Pfam" id="PF00596">
    <property type="entry name" value="Aldolase_II"/>
    <property type="match status" value="1"/>
</dbReference>
<dbReference type="PANTHER" id="PTHR22789">
    <property type="entry name" value="FUCULOSE PHOSPHATE ALDOLASE"/>
    <property type="match status" value="1"/>
</dbReference>
<comment type="caution">
    <text evidence="4">The sequence shown here is derived from an EMBL/GenBank/DDBJ whole genome shotgun (WGS) entry which is preliminary data.</text>
</comment>
<evidence type="ECO:0000256" key="2">
    <source>
        <dbReference type="ARBA" id="ARBA00023239"/>
    </source>
</evidence>
<dbReference type="InterPro" id="IPR001303">
    <property type="entry name" value="Aldolase_II/adducin_N"/>
</dbReference>
<dbReference type="SMART" id="SM01007">
    <property type="entry name" value="Aldolase_II"/>
    <property type="match status" value="1"/>
</dbReference>
<sequence>METEAILRRELVAAAAQLAAAGMSPGSSGNLSVRHDDRIIISPTGSDLRSLDPDRLSVLDFDATLLSGPAPSKEYPFHRAFYRRDETLRAVVHVHSLAASACSCLDPWSQRSAIPPLTPYFVMRVGQTPLIPYADPGDPAQADAIQASRSRFRAALLQNHGAITAGRTVGEALEAVVELEHTCSLLLQLGSRPFQLLPPEAADRLAKKYDSPWG</sequence>
<organism evidence="4 5">
    <name type="scientific">Pseudonocardia yunnanensis</name>
    <dbReference type="NCBI Taxonomy" id="58107"/>
    <lineage>
        <taxon>Bacteria</taxon>
        <taxon>Bacillati</taxon>
        <taxon>Actinomycetota</taxon>
        <taxon>Actinomycetes</taxon>
        <taxon>Pseudonocardiales</taxon>
        <taxon>Pseudonocardiaceae</taxon>
        <taxon>Pseudonocardia</taxon>
    </lineage>
</organism>
<feature type="domain" description="Class II aldolase/adducin N-terminal" evidence="3">
    <location>
        <begin position="9"/>
        <end position="187"/>
    </location>
</feature>
<dbReference type="RefSeq" id="WP_344723295.1">
    <property type="nucleotide sequence ID" value="NZ_BAAAUS010000019.1"/>
</dbReference>
<dbReference type="Proteomes" id="UP001597114">
    <property type="component" value="Unassembled WGS sequence"/>
</dbReference>